<keyword evidence="4" id="KW-0479">Metal-binding</keyword>
<dbReference type="Pfam" id="PF01352">
    <property type="entry name" value="KRAB"/>
    <property type="match status" value="1"/>
</dbReference>
<evidence type="ECO:0000256" key="4">
    <source>
        <dbReference type="ARBA" id="ARBA00022723"/>
    </source>
</evidence>
<evidence type="ECO:0000313" key="17">
    <source>
        <dbReference type="Proteomes" id="UP001066276"/>
    </source>
</evidence>
<evidence type="ECO:0000313" key="16">
    <source>
        <dbReference type="EMBL" id="KAJ1159252.1"/>
    </source>
</evidence>
<gene>
    <name evidence="16" type="ORF">NDU88_011920</name>
</gene>
<evidence type="ECO:0000256" key="7">
    <source>
        <dbReference type="ARBA" id="ARBA00022833"/>
    </source>
</evidence>
<protein>
    <submittedName>
        <fullName evidence="16">Uncharacterized protein</fullName>
    </submittedName>
</protein>
<feature type="domain" description="C2H2-type" evidence="14">
    <location>
        <begin position="290"/>
        <end position="317"/>
    </location>
</feature>
<dbReference type="FunFam" id="3.30.160.60:FF:000710">
    <property type="entry name" value="Zinc finger protein 768"/>
    <property type="match status" value="1"/>
</dbReference>
<feature type="domain" description="C2H2-type" evidence="14">
    <location>
        <begin position="430"/>
        <end position="457"/>
    </location>
</feature>
<accession>A0AAV7S3Q4</accession>
<feature type="compositionally biased region" description="Basic and acidic residues" evidence="13">
    <location>
        <begin position="187"/>
        <end position="196"/>
    </location>
</feature>
<evidence type="ECO:0000256" key="3">
    <source>
        <dbReference type="ARBA" id="ARBA00006991"/>
    </source>
</evidence>
<keyword evidence="9" id="KW-0238">DNA-binding</keyword>
<keyword evidence="8" id="KW-0805">Transcription regulation</keyword>
<dbReference type="AlphaFoldDB" id="A0AAV7S3Q4"/>
<evidence type="ECO:0000256" key="11">
    <source>
        <dbReference type="ARBA" id="ARBA00023242"/>
    </source>
</evidence>
<keyword evidence="17" id="KW-1185">Reference proteome</keyword>
<feature type="domain" description="C2H2-type" evidence="14">
    <location>
        <begin position="402"/>
        <end position="429"/>
    </location>
</feature>
<dbReference type="Pfam" id="PF00096">
    <property type="entry name" value="zf-C2H2"/>
    <property type="match status" value="10"/>
</dbReference>
<dbReference type="SUPFAM" id="SSF109640">
    <property type="entry name" value="KRAB domain (Kruppel-associated box)"/>
    <property type="match status" value="1"/>
</dbReference>
<dbReference type="InterPro" id="IPR036236">
    <property type="entry name" value="Znf_C2H2_sf"/>
</dbReference>
<feature type="domain" description="C2H2-type" evidence="14">
    <location>
        <begin position="460"/>
        <end position="487"/>
    </location>
</feature>
<feature type="domain" description="C2H2-type" evidence="14">
    <location>
        <begin position="516"/>
        <end position="543"/>
    </location>
</feature>
<dbReference type="FunFam" id="3.30.160.60:FF:000135">
    <property type="entry name" value="Zinc finger protein 358"/>
    <property type="match status" value="1"/>
</dbReference>
<evidence type="ECO:0000259" key="15">
    <source>
        <dbReference type="PROSITE" id="PS50805"/>
    </source>
</evidence>
<dbReference type="SMART" id="SM00349">
    <property type="entry name" value="KRAB"/>
    <property type="match status" value="1"/>
</dbReference>
<dbReference type="PROSITE" id="PS50805">
    <property type="entry name" value="KRAB"/>
    <property type="match status" value="1"/>
</dbReference>
<feature type="domain" description="C2H2-type" evidence="14">
    <location>
        <begin position="318"/>
        <end position="345"/>
    </location>
</feature>
<evidence type="ECO:0000256" key="1">
    <source>
        <dbReference type="ARBA" id="ARBA00003767"/>
    </source>
</evidence>
<dbReference type="PANTHER" id="PTHR24381">
    <property type="entry name" value="ZINC FINGER PROTEIN"/>
    <property type="match status" value="1"/>
</dbReference>
<feature type="domain" description="C2H2-type" evidence="14">
    <location>
        <begin position="374"/>
        <end position="401"/>
    </location>
</feature>
<dbReference type="PROSITE" id="PS50157">
    <property type="entry name" value="ZINC_FINGER_C2H2_2"/>
    <property type="match status" value="10"/>
</dbReference>
<feature type="domain" description="C2H2-type" evidence="14">
    <location>
        <begin position="346"/>
        <end position="373"/>
    </location>
</feature>
<dbReference type="PANTHER" id="PTHR24381:SF269">
    <property type="entry name" value="ZINC FINGER PROTEIN 398"/>
    <property type="match status" value="1"/>
</dbReference>
<dbReference type="InterPro" id="IPR013087">
    <property type="entry name" value="Znf_C2H2_type"/>
</dbReference>
<dbReference type="FunFam" id="3.30.160.60:FF:000065">
    <property type="entry name" value="B-cell CLL/lymphoma 6, member B"/>
    <property type="match status" value="1"/>
</dbReference>
<organism evidence="16 17">
    <name type="scientific">Pleurodeles waltl</name>
    <name type="common">Iberian ribbed newt</name>
    <dbReference type="NCBI Taxonomy" id="8319"/>
    <lineage>
        <taxon>Eukaryota</taxon>
        <taxon>Metazoa</taxon>
        <taxon>Chordata</taxon>
        <taxon>Craniata</taxon>
        <taxon>Vertebrata</taxon>
        <taxon>Euteleostomi</taxon>
        <taxon>Amphibia</taxon>
        <taxon>Batrachia</taxon>
        <taxon>Caudata</taxon>
        <taxon>Salamandroidea</taxon>
        <taxon>Salamandridae</taxon>
        <taxon>Pleurodelinae</taxon>
        <taxon>Pleurodeles</taxon>
    </lineage>
</organism>
<dbReference type="PROSITE" id="PS00028">
    <property type="entry name" value="ZINC_FINGER_C2H2_1"/>
    <property type="match status" value="10"/>
</dbReference>
<dbReference type="SUPFAM" id="SSF57667">
    <property type="entry name" value="beta-beta-alpha zinc fingers"/>
    <property type="match status" value="6"/>
</dbReference>
<dbReference type="FunFam" id="3.30.160.60:FF:000394">
    <property type="entry name" value="Zinc finger protein 836"/>
    <property type="match status" value="1"/>
</dbReference>
<feature type="domain" description="C2H2-type" evidence="14">
    <location>
        <begin position="262"/>
        <end position="289"/>
    </location>
</feature>
<feature type="region of interest" description="Disordered" evidence="13">
    <location>
        <begin position="187"/>
        <end position="215"/>
    </location>
</feature>
<dbReference type="GO" id="GO:0008270">
    <property type="term" value="F:zinc ion binding"/>
    <property type="evidence" value="ECO:0007669"/>
    <property type="project" value="UniProtKB-KW"/>
</dbReference>
<dbReference type="GO" id="GO:0000977">
    <property type="term" value="F:RNA polymerase II transcription regulatory region sequence-specific DNA binding"/>
    <property type="evidence" value="ECO:0007669"/>
    <property type="project" value="TreeGrafter"/>
</dbReference>
<evidence type="ECO:0000256" key="6">
    <source>
        <dbReference type="ARBA" id="ARBA00022771"/>
    </source>
</evidence>
<dbReference type="InterPro" id="IPR001909">
    <property type="entry name" value="KRAB"/>
</dbReference>
<keyword evidence="7" id="KW-0862">Zinc</keyword>
<evidence type="ECO:0000256" key="13">
    <source>
        <dbReference type="SAM" id="MobiDB-lite"/>
    </source>
</evidence>
<evidence type="ECO:0000256" key="9">
    <source>
        <dbReference type="ARBA" id="ARBA00023125"/>
    </source>
</evidence>
<reference evidence="16" key="1">
    <citation type="journal article" date="2022" name="bioRxiv">
        <title>Sequencing and chromosome-scale assembly of the giantPleurodeles waltlgenome.</title>
        <authorList>
            <person name="Brown T."/>
            <person name="Elewa A."/>
            <person name="Iarovenko S."/>
            <person name="Subramanian E."/>
            <person name="Araus A.J."/>
            <person name="Petzold A."/>
            <person name="Susuki M."/>
            <person name="Suzuki K.-i.T."/>
            <person name="Hayashi T."/>
            <person name="Toyoda A."/>
            <person name="Oliveira C."/>
            <person name="Osipova E."/>
            <person name="Leigh N.D."/>
            <person name="Simon A."/>
            <person name="Yun M.H."/>
        </authorList>
    </citation>
    <scope>NUCLEOTIDE SEQUENCE</scope>
    <source>
        <strain evidence="16">20211129_DDA</strain>
        <tissue evidence="16">Liver</tissue>
    </source>
</reference>
<dbReference type="Gene3D" id="3.30.160.60">
    <property type="entry name" value="Classic Zinc Finger"/>
    <property type="match status" value="10"/>
</dbReference>
<dbReference type="GO" id="GO:0005634">
    <property type="term" value="C:nucleus"/>
    <property type="evidence" value="ECO:0007669"/>
    <property type="project" value="UniProtKB-SubCell"/>
</dbReference>
<keyword evidence="6 12" id="KW-0863">Zinc-finger</keyword>
<evidence type="ECO:0000256" key="2">
    <source>
        <dbReference type="ARBA" id="ARBA00004123"/>
    </source>
</evidence>
<evidence type="ECO:0000256" key="8">
    <source>
        <dbReference type="ARBA" id="ARBA00023015"/>
    </source>
</evidence>
<evidence type="ECO:0000256" key="5">
    <source>
        <dbReference type="ARBA" id="ARBA00022737"/>
    </source>
</evidence>
<dbReference type="Proteomes" id="UP001066276">
    <property type="component" value="Chromosome 5"/>
</dbReference>
<dbReference type="GO" id="GO:0000981">
    <property type="term" value="F:DNA-binding transcription factor activity, RNA polymerase II-specific"/>
    <property type="evidence" value="ECO:0007669"/>
    <property type="project" value="TreeGrafter"/>
</dbReference>
<name>A0AAV7S3Q4_PLEWA</name>
<dbReference type="Gene3D" id="6.10.140.140">
    <property type="match status" value="1"/>
</dbReference>
<keyword evidence="11" id="KW-0539">Nucleus</keyword>
<evidence type="ECO:0000259" key="14">
    <source>
        <dbReference type="PROSITE" id="PS50157"/>
    </source>
</evidence>
<comment type="similarity">
    <text evidence="3">Belongs to the krueppel C2H2-type zinc-finger protein family.</text>
</comment>
<comment type="subcellular location">
    <subcellularLocation>
        <location evidence="2">Nucleus</location>
    </subcellularLocation>
</comment>
<feature type="domain" description="KRAB" evidence="15">
    <location>
        <begin position="11"/>
        <end position="82"/>
    </location>
</feature>
<keyword evidence="10" id="KW-0804">Transcription</keyword>
<dbReference type="EMBL" id="JANPWB010000009">
    <property type="protein sequence ID" value="KAJ1159252.1"/>
    <property type="molecule type" value="Genomic_DNA"/>
</dbReference>
<dbReference type="CDD" id="cd07765">
    <property type="entry name" value="KRAB_A-box"/>
    <property type="match status" value="1"/>
</dbReference>
<comment type="caution">
    <text evidence="16">The sequence shown here is derived from an EMBL/GenBank/DDBJ whole genome shotgun (WGS) entry which is preliminary data.</text>
</comment>
<dbReference type="FunFam" id="3.30.160.60:FF:001677">
    <property type="entry name" value="Zinc finger protein 2"/>
    <property type="match status" value="1"/>
</dbReference>
<dbReference type="FunFam" id="3.30.160.60:FF:002090">
    <property type="entry name" value="Zinc finger protein 473"/>
    <property type="match status" value="1"/>
</dbReference>
<comment type="function">
    <text evidence="1">May be involved in transcriptional regulation.</text>
</comment>
<dbReference type="FunFam" id="3.30.160.60:FF:002343">
    <property type="entry name" value="Zinc finger protein 33A"/>
    <property type="match status" value="2"/>
</dbReference>
<sequence length="545" mass="62724">MFKRQSVQKSVTFHDVAMYFLEEEWRGLGEKQKELYRTVMVEIHEALFSLGYAIISSDVLIRIKADQGPDLCDGRVLQRREGRSGEDDTVSPDLLFRIKEEEEPCPIYSKDSDEGECMDLSNPNSSQDKAELLIIVKKEASDPELDDSDVIHILTSPVEANRGAEAEAEDMKTADELILNKLQTEQDPHGYEHNSDPGDGAHAGTSEQSSPLTDNGSAIKLFNAETEQLQDNPVDWSAYVDLFPSKAPVGREQGVYGAESLYKCLECEKTFSKNSNLLRHQRIHTGERPYECSECDRNFLHKSSLIQHVRIHTGERPYKCTQCEKSFRLSSTLVYHLTTHWEEKLFKCTECEKSFTLKSTLVNHLRVHSGERPFKCTECEKCFINYRNLQKHQRTHTGERPYTCPICPKSFSNVSNQRRHQKTHTGEKPFRCPQCAKFFSQRSSLIKHQQMHRCDTQQKYNCTDCEKTFTNNSSLLQHIRTHTGERPFKCTVCDKTFGHKSSLTQHQRIHTGEKPYQCTMCEKSFRISSTLLRHSRKHTGEKPDK</sequence>
<feature type="compositionally biased region" description="Polar residues" evidence="13">
    <location>
        <begin position="205"/>
        <end position="215"/>
    </location>
</feature>
<dbReference type="SMART" id="SM00355">
    <property type="entry name" value="ZnF_C2H2"/>
    <property type="match status" value="10"/>
</dbReference>
<evidence type="ECO:0000256" key="12">
    <source>
        <dbReference type="PROSITE-ProRule" id="PRU00042"/>
    </source>
</evidence>
<dbReference type="FunFam" id="3.30.160.60:FF:000624">
    <property type="entry name" value="zinc finger protein 697"/>
    <property type="match status" value="1"/>
</dbReference>
<proteinExistence type="inferred from homology"/>
<dbReference type="InterPro" id="IPR036051">
    <property type="entry name" value="KRAB_dom_sf"/>
</dbReference>
<evidence type="ECO:0000256" key="10">
    <source>
        <dbReference type="ARBA" id="ARBA00023163"/>
    </source>
</evidence>
<dbReference type="FunFam" id="3.30.160.60:FF:000585">
    <property type="entry name" value="zinc finger protein 784"/>
    <property type="match status" value="1"/>
</dbReference>
<keyword evidence="5" id="KW-0677">Repeat</keyword>
<feature type="domain" description="C2H2-type" evidence="14">
    <location>
        <begin position="488"/>
        <end position="515"/>
    </location>
</feature>